<accession>A0AAD6XXN8</accession>
<proteinExistence type="predicted"/>
<dbReference type="AlphaFoldDB" id="A0AAD6XXN8"/>
<dbReference type="EMBL" id="JARJCW010000166">
    <property type="protein sequence ID" value="KAJ7189799.1"/>
    <property type="molecule type" value="Genomic_DNA"/>
</dbReference>
<gene>
    <name evidence="1" type="ORF">GGX14DRAFT_580418</name>
</gene>
<reference evidence="1" key="1">
    <citation type="submission" date="2023-03" db="EMBL/GenBank/DDBJ databases">
        <title>Massive genome expansion in bonnet fungi (Mycena s.s.) driven by repeated elements and novel gene families across ecological guilds.</title>
        <authorList>
            <consortium name="Lawrence Berkeley National Laboratory"/>
            <person name="Harder C.B."/>
            <person name="Miyauchi S."/>
            <person name="Viragh M."/>
            <person name="Kuo A."/>
            <person name="Thoen E."/>
            <person name="Andreopoulos B."/>
            <person name="Lu D."/>
            <person name="Skrede I."/>
            <person name="Drula E."/>
            <person name="Henrissat B."/>
            <person name="Morin E."/>
            <person name="Kohler A."/>
            <person name="Barry K."/>
            <person name="LaButti K."/>
            <person name="Morin E."/>
            <person name="Salamov A."/>
            <person name="Lipzen A."/>
            <person name="Mereny Z."/>
            <person name="Hegedus B."/>
            <person name="Baldrian P."/>
            <person name="Stursova M."/>
            <person name="Weitz H."/>
            <person name="Taylor A."/>
            <person name="Grigoriev I.V."/>
            <person name="Nagy L.G."/>
            <person name="Martin F."/>
            <person name="Kauserud H."/>
        </authorList>
    </citation>
    <scope>NUCLEOTIDE SEQUENCE</scope>
    <source>
        <strain evidence="1">9144</strain>
    </source>
</reference>
<dbReference type="Proteomes" id="UP001219525">
    <property type="component" value="Unassembled WGS sequence"/>
</dbReference>
<name>A0AAD6XXN8_9AGAR</name>
<sequence>MSQPPAFPLDLEREVFEMAALCHPGTIPTLLCVCRRVCEWTEPMLYRILFLSRALSNKAQIAAASSKSKTFLHKAVRHVLVPPVCYLPGTKIEALLAKCSGATNLILLGLFGEVVEAIQHMRPTKLSVANPIPGLALGLDHPLFTNVTHLDLFHAYVLLEETKCAWEQWRSLASLPMLTHLAISPRLARGILPGLLAECQLLTLVVIGFWDAGYMAVAVELVQALRVADPRVVVHVALNFLADWQDAAYGADDFWARGDRFVVCKRNGQIPRTRYLLDEPEA</sequence>
<organism evidence="1 2">
    <name type="scientific">Mycena pura</name>
    <dbReference type="NCBI Taxonomy" id="153505"/>
    <lineage>
        <taxon>Eukaryota</taxon>
        <taxon>Fungi</taxon>
        <taxon>Dikarya</taxon>
        <taxon>Basidiomycota</taxon>
        <taxon>Agaricomycotina</taxon>
        <taxon>Agaricomycetes</taxon>
        <taxon>Agaricomycetidae</taxon>
        <taxon>Agaricales</taxon>
        <taxon>Marasmiineae</taxon>
        <taxon>Mycenaceae</taxon>
        <taxon>Mycena</taxon>
    </lineage>
</organism>
<protein>
    <submittedName>
        <fullName evidence="1">Uncharacterized protein</fullName>
    </submittedName>
</protein>
<evidence type="ECO:0000313" key="2">
    <source>
        <dbReference type="Proteomes" id="UP001219525"/>
    </source>
</evidence>
<evidence type="ECO:0000313" key="1">
    <source>
        <dbReference type="EMBL" id="KAJ7189799.1"/>
    </source>
</evidence>
<keyword evidence="2" id="KW-1185">Reference proteome</keyword>
<comment type="caution">
    <text evidence="1">The sequence shown here is derived from an EMBL/GenBank/DDBJ whole genome shotgun (WGS) entry which is preliminary data.</text>
</comment>